<comment type="caution">
    <text evidence="11">The sequence shown here is derived from an EMBL/GenBank/DDBJ whole genome shotgun (WGS) entry which is preliminary data.</text>
</comment>
<comment type="catalytic activity">
    <reaction evidence="10">
        <text>7,8-dihydroneopterin 3'-triphosphate + H2O = 6-carboxy-5,6,7,8-tetrahydropterin + triphosphate + acetaldehyde + 2 H(+)</text>
        <dbReference type="Rhea" id="RHEA:27966"/>
        <dbReference type="ChEBI" id="CHEBI:15343"/>
        <dbReference type="ChEBI" id="CHEBI:15377"/>
        <dbReference type="ChEBI" id="CHEBI:15378"/>
        <dbReference type="ChEBI" id="CHEBI:18036"/>
        <dbReference type="ChEBI" id="CHEBI:58462"/>
        <dbReference type="ChEBI" id="CHEBI:61032"/>
        <dbReference type="EC" id="4.1.2.50"/>
    </reaction>
</comment>
<keyword evidence="7" id="KW-0862">Zinc</keyword>
<dbReference type="PANTHER" id="PTHR12589:SF7">
    <property type="entry name" value="6-PYRUVOYL TETRAHYDROBIOPTERIN SYNTHASE"/>
    <property type="match status" value="1"/>
</dbReference>
<comment type="cofactor">
    <cofactor evidence="1">
        <name>Zn(2+)</name>
        <dbReference type="ChEBI" id="CHEBI:29105"/>
    </cofactor>
</comment>
<comment type="pathway">
    <text evidence="2">Purine metabolism; 7-cyano-7-deazaguanine biosynthesis.</text>
</comment>
<keyword evidence="6" id="KW-0479">Metal-binding</keyword>
<dbReference type="Pfam" id="PF01242">
    <property type="entry name" value="PTPS"/>
    <property type="match status" value="1"/>
</dbReference>
<dbReference type="SUPFAM" id="SSF55620">
    <property type="entry name" value="Tetrahydrobiopterin biosynthesis enzymes-like"/>
    <property type="match status" value="1"/>
</dbReference>
<dbReference type="PANTHER" id="PTHR12589">
    <property type="entry name" value="PYRUVOYL TETRAHYDROBIOPTERIN SYNTHASE"/>
    <property type="match status" value="1"/>
</dbReference>
<evidence type="ECO:0000256" key="6">
    <source>
        <dbReference type="ARBA" id="ARBA00022723"/>
    </source>
</evidence>
<keyword evidence="8" id="KW-0456">Lyase</keyword>
<evidence type="ECO:0000256" key="4">
    <source>
        <dbReference type="ARBA" id="ARBA00012982"/>
    </source>
</evidence>
<dbReference type="EC" id="4.1.2.50" evidence="4"/>
<evidence type="ECO:0000256" key="9">
    <source>
        <dbReference type="ARBA" id="ARBA00031449"/>
    </source>
</evidence>
<evidence type="ECO:0000256" key="10">
    <source>
        <dbReference type="ARBA" id="ARBA00048807"/>
    </source>
</evidence>
<evidence type="ECO:0000256" key="7">
    <source>
        <dbReference type="ARBA" id="ARBA00022833"/>
    </source>
</evidence>
<evidence type="ECO:0000256" key="3">
    <source>
        <dbReference type="ARBA" id="ARBA00008900"/>
    </source>
</evidence>
<evidence type="ECO:0000313" key="12">
    <source>
        <dbReference type="Proteomes" id="UP000242694"/>
    </source>
</evidence>
<comment type="similarity">
    <text evidence="3">Belongs to the PTPS family. QueD subfamily.</text>
</comment>
<dbReference type="InterPro" id="IPR007115">
    <property type="entry name" value="6-PTP_synth/QueD"/>
</dbReference>
<keyword evidence="12" id="KW-1185">Reference proteome</keyword>
<gene>
    <name evidence="11" type="ORF">BU607_00530</name>
</gene>
<dbReference type="EMBL" id="PZDI01000002">
    <property type="protein sequence ID" value="PTH19689.1"/>
    <property type="molecule type" value="Genomic_DNA"/>
</dbReference>
<dbReference type="Proteomes" id="UP000242694">
    <property type="component" value="Unassembled WGS sequence"/>
</dbReference>
<dbReference type="RefSeq" id="WP_107392163.1">
    <property type="nucleotide sequence ID" value="NZ_JAHCOE010000004.1"/>
</dbReference>
<proteinExistence type="inferred from homology"/>
<sequence length="141" mass="16772">MDFKEIQPPKTMQYRQGHIVLKQQYNFTADNRIYFTETQHKDLHHHEYYLYVDVLSPINASGMGMDFNEIDAIYSQYVQPKLHQQLLNETLPDFNTTAENLALWLWDTFEQHLPNDNHVYRLQLYETPEHGVELNASLISD</sequence>
<evidence type="ECO:0000313" key="11">
    <source>
        <dbReference type="EMBL" id="PTH19689.1"/>
    </source>
</evidence>
<dbReference type="InterPro" id="IPR038418">
    <property type="entry name" value="6-PTP_synth/QueD_sf"/>
</dbReference>
<protein>
    <recommendedName>
        <fullName evidence="5">6-carboxy-5,6,7,8-tetrahydropterin synthase</fullName>
        <ecNumber evidence="4">4.1.2.50</ecNumber>
    </recommendedName>
    <alternativeName>
        <fullName evidence="9">Queuosine biosynthesis protein QueD</fullName>
    </alternativeName>
</protein>
<organism evidence="11 12">
    <name type="scientific">Staphylococcus auricularis</name>
    <dbReference type="NCBI Taxonomy" id="29379"/>
    <lineage>
        <taxon>Bacteria</taxon>
        <taxon>Bacillati</taxon>
        <taxon>Bacillota</taxon>
        <taxon>Bacilli</taxon>
        <taxon>Bacillales</taxon>
        <taxon>Staphylococcaceae</taxon>
        <taxon>Staphylococcus</taxon>
    </lineage>
</organism>
<evidence type="ECO:0000256" key="1">
    <source>
        <dbReference type="ARBA" id="ARBA00001947"/>
    </source>
</evidence>
<name>A0ABX5IGY8_9STAP</name>
<evidence type="ECO:0000256" key="5">
    <source>
        <dbReference type="ARBA" id="ARBA00018141"/>
    </source>
</evidence>
<evidence type="ECO:0000256" key="2">
    <source>
        <dbReference type="ARBA" id="ARBA00005061"/>
    </source>
</evidence>
<dbReference type="Gene3D" id="3.30.479.10">
    <property type="entry name" value="6-pyruvoyl tetrahydropterin synthase/QueD"/>
    <property type="match status" value="1"/>
</dbReference>
<evidence type="ECO:0000256" key="8">
    <source>
        <dbReference type="ARBA" id="ARBA00023239"/>
    </source>
</evidence>
<accession>A0ABX5IGY8</accession>
<reference evidence="11 12" key="1">
    <citation type="journal article" date="2016" name="Front. Microbiol.">
        <title>Comprehensive Phylogenetic Analysis of Bovine Non-aureus Staphylococci Species Based on Whole-Genome Sequencing.</title>
        <authorList>
            <person name="Naushad S."/>
            <person name="Barkema H.W."/>
            <person name="Luby C."/>
            <person name="Condas L.A."/>
            <person name="Nobrega D.B."/>
            <person name="Carson D.A."/>
            <person name="De Buck J."/>
        </authorList>
    </citation>
    <scope>NUCLEOTIDE SEQUENCE [LARGE SCALE GENOMIC DNA]</scope>
    <source>
        <strain evidence="11 12">SNUC 993</strain>
    </source>
</reference>